<sequence length="234" mass="27097">DGVYPTFLKYEVTEDDIKRGRSRGGNTDNVGITTQTATSTIDGQSVSFTFNETSNYLQVPPDILGITKVFHFDGTNRMASGMFSLKYQLFLNDVYFYGSTELMTYAMTKRYLEDINFLLTTQKQIRFNKRQDRLYLDIDWSSINEGEFLVIDCYRTLDPNDYARVFNDSFLKRYFTAHLKKQWGQNLMKFQGVKLPGGVELNGRQIYDDAINDIALIREQMSNTYELPPLDFIG</sequence>
<organism evidence="1">
    <name type="scientific">marine metagenome</name>
    <dbReference type="NCBI Taxonomy" id="408172"/>
    <lineage>
        <taxon>unclassified sequences</taxon>
        <taxon>metagenomes</taxon>
        <taxon>ecological metagenomes</taxon>
    </lineage>
</organism>
<gene>
    <name evidence="1" type="ORF">METZ01_LOCUS480765</name>
</gene>
<reference evidence="1" key="1">
    <citation type="submission" date="2018-05" db="EMBL/GenBank/DDBJ databases">
        <authorList>
            <person name="Lanie J.A."/>
            <person name="Ng W.-L."/>
            <person name="Kazmierczak K.M."/>
            <person name="Andrzejewski T.M."/>
            <person name="Davidsen T.M."/>
            <person name="Wayne K.J."/>
            <person name="Tettelin H."/>
            <person name="Glass J.I."/>
            <person name="Rusch D."/>
            <person name="Podicherti R."/>
            <person name="Tsui H.-C.T."/>
            <person name="Winkler M.E."/>
        </authorList>
    </citation>
    <scope>NUCLEOTIDE SEQUENCE</scope>
</reference>
<dbReference type="EMBL" id="UINC01206328">
    <property type="protein sequence ID" value="SVE27911.1"/>
    <property type="molecule type" value="Genomic_DNA"/>
</dbReference>
<proteinExistence type="predicted"/>
<accession>A0A383C6V8</accession>
<name>A0A383C6V8_9ZZZZ</name>
<protein>
    <recommendedName>
        <fullName evidence="2">Neck protein</fullName>
    </recommendedName>
</protein>
<feature type="non-terminal residue" evidence="1">
    <location>
        <position position="1"/>
    </location>
</feature>
<evidence type="ECO:0000313" key="1">
    <source>
        <dbReference type="EMBL" id="SVE27911.1"/>
    </source>
</evidence>
<evidence type="ECO:0008006" key="2">
    <source>
        <dbReference type="Google" id="ProtNLM"/>
    </source>
</evidence>
<dbReference type="AlphaFoldDB" id="A0A383C6V8"/>